<sequence length="583" mass="61116">MADSAAALTITPSFGATVPPTGPAAPLDAARRRPQAPSSSMATIVPASMSGVVPMSMPAILQNPKNKHLHGALGRNERSAGGREGGAIKATSAGAVPGGKRRRRRWENAQLSGNPHLHRPTRADFAPGPSLRDLSTTFAPPPATFSRSTYISSSPSSVPSPALLASTSTYGQFTMPLRGLRRNIRGGLGPRAKRGEGGRTEEVLEIMERELIAWLTLSGRVPDGFYHDDAGVTTMLSNVRGRALDPTPLEDVQLALSLPALPDLPSASSIPDAPALPATLTELTRLPHTLVWLAPSPHHRFLLHSLARYYSLQSFSRPLSPLDPDVRVTHVLRPQLTRPLANASGRTLASFETPPGTDWSSAGGGTTTEGEEFTAGEETETDLASETGELAEDWERVSVASSVPPPVAGAATDDEAEAVYSSSTESEEVDSIYGGDHEGEDAPGDGVDSLASSFADLSTATPRPAELAGADTPSKPFFPFVPSLFNGSTAPTPTLARLASTLADDAGTPTRVRGRRSLGEAVAARNGTYSAESSPSRSPTRALNSMLERSAGAGRASFGAAAGGSAQEWRLPETGFVDWLFDE</sequence>
<proteinExistence type="predicted"/>
<dbReference type="EMBL" id="CENE01000005">
    <property type="protein sequence ID" value="CEQ40215.1"/>
    <property type="molecule type" value="Genomic_DNA"/>
</dbReference>
<keyword evidence="3" id="KW-1185">Reference proteome</keyword>
<gene>
    <name evidence="2" type="primary">SPOSA6832_01812</name>
</gene>
<feature type="region of interest" description="Disordered" evidence="1">
    <location>
        <begin position="525"/>
        <end position="548"/>
    </location>
</feature>
<reference evidence="3" key="1">
    <citation type="submission" date="2015-02" db="EMBL/GenBank/DDBJ databases">
        <authorList>
            <person name="Gon?alves P."/>
        </authorList>
    </citation>
    <scope>NUCLEOTIDE SEQUENCE [LARGE SCALE GENOMIC DNA]</scope>
</reference>
<evidence type="ECO:0000313" key="2">
    <source>
        <dbReference type="EMBL" id="CEQ40215.1"/>
    </source>
</evidence>
<evidence type="ECO:0000256" key="1">
    <source>
        <dbReference type="SAM" id="MobiDB-lite"/>
    </source>
</evidence>
<feature type="compositionally biased region" description="Polar residues" evidence="1">
    <location>
        <begin position="527"/>
        <end position="543"/>
    </location>
</feature>
<feature type="region of interest" description="Disordered" evidence="1">
    <location>
        <begin position="403"/>
        <end position="451"/>
    </location>
</feature>
<name>A0A0D6EKT5_SPOSA</name>
<dbReference type="Proteomes" id="UP000243876">
    <property type="component" value="Unassembled WGS sequence"/>
</dbReference>
<organism evidence="2 3">
    <name type="scientific">Sporidiobolus salmonicolor</name>
    <name type="common">Yeast-like fungus</name>
    <name type="synonym">Sporobolomyces salmonicolor</name>
    <dbReference type="NCBI Taxonomy" id="5005"/>
    <lineage>
        <taxon>Eukaryota</taxon>
        <taxon>Fungi</taxon>
        <taxon>Dikarya</taxon>
        <taxon>Basidiomycota</taxon>
        <taxon>Pucciniomycotina</taxon>
        <taxon>Microbotryomycetes</taxon>
        <taxon>Sporidiobolales</taxon>
        <taxon>Sporidiobolaceae</taxon>
        <taxon>Sporobolomyces</taxon>
    </lineage>
</organism>
<dbReference type="OrthoDB" id="10256743at2759"/>
<dbReference type="AlphaFoldDB" id="A0A0D6EKT5"/>
<feature type="compositionally biased region" description="Low complexity" evidence="1">
    <location>
        <begin position="15"/>
        <end position="28"/>
    </location>
</feature>
<accession>A0A0D6EKT5</accession>
<feature type="non-terminal residue" evidence="2">
    <location>
        <position position="1"/>
    </location>
</feature>
<feature type="region of interest" description="Disordered" evidence="1">
    <location>
        <begin position="12"/>
        <end position="41"/>
    </location>
</feature>
<feature type="region of interest" description="Disordered" evidence="1">
    <location>
        <begin position="343"/>
        <end position="381"/>
    </location>
</feature>
<feature type="compositionally biased region" description="Acidic residues" evidence="1">
    <location>
        <begin position="369"/>
        <end position="381"/>
    </location>
</feature>
<protein>
    <submittedName>
        <fullName evidence="2">SPOSA6832_01812-mRNA-1:cds</fullName>
    </submittedName>
</protein>
<feature type="region of interest" description="Disordered" evidence="1">
    <location>
        <begin position="69"/>
        <end position="104"/>
    </location>
</feature>
<evidence type="ECO:0000313" key="3">
    <source>
        <dbReference type="Proteomes" id="UP000243876"/>
    </source>
</evidence>